<accession>A0A1W0WDQ5</accession>
<organism evidence="4 5">
    <name type="scientific">Hypsibius exemplaris</name>
    <name type="common">Freshwater tardigrade</name>
    <dbReference type="NCBI Taxonomy" id="2072580"/>
    <lineage>
        <taxon>Eukaryota</taxon>
        <taxon>Metazoa</taxon>
        <taxon>Ecdysozoa</taxon>
        <taxon>Tardigrada</taxon>
        <taxon>Eutardigrada</taxon>
        <taxon>Parachela</taxon>
        <taxon>Hypsibioidea</taxon>
        <taxon>Hypsibiidae</taxon>
        <taxon>Hypsibius</taxon>
    </lineage>
</organism>
<dbReference type="EMBL" id="MTYJ01000127">
    <property type="protein sequence ID" value="OQV13263.1"/>
    <property type="molecule type" value="Genomic_DNA"/>
</dbReference>
<dbReference type="OrthoDB" id="10058526at2759"/>
<evidence type="ECO:0000256" key="1">
    <source>
        <dbReference type="ARBA" id="ARBA00022729"/>
    </source>
</evidence>
<feature type="chain" id="PRO_5013207026" description="Protein sleepless" evidence="3">
    <location>
        <begin position="30"/>
        <end position="150"/>
    </location>
</feature>
<proteinExistence type="predicted"/>
<dbReference type="GO" id="GO:0032222">
    <property type="term" value="P:regulation of synaptic transmission, cholinergic"/>
    <property type="evidence" value="ECO:0007669"/>
    <property type="project" value="InterPro"/>
</dbReference>
<dbReference type="Pfam" id="PF17064">
    <property type="entry name" value="QVR"/>
    <property type="match status" value="1"/>
</dbReference>
<evidence type="ECO:0000313" key="5">
    <source>
        <dbReference type="Proteomes" id="UP000192578"/>
    </source>
</evidence>
<evidence type="ECO:0000256" key="3">
    <source>
        <dbReference type="SAM" id="SignalP"/>
    </source>
</evidence>
<evidence type="ECO:0008006" key="6">
    <source>
        <dbReference type="Google" id="ProtNLM"/>
    </source>
</evidence>
<evidence type="ECO:0000256" key="2">
    <source>
        <dbReference type="ARBA" id="ARBA00023180"/>
    </source>
</evidence>
<keyword evidence="1 3" id="KW-0732">Signal</keyword>
<name>A0A1W0WDQ5_HYPEX</name>
<dbReference type="GO" id="GO:0030431">
    <property type="term" value="P:sleep"/>
    <property type="evidence" value="ECO:0007669"/>
    <property type="project" value="InterPro"/>
</dbReference>
<reference evidence="5" key="1">
    <citation type="submission" date="2017-01" db="EMBL/GenBank/DDBJ databases">
        <title>Comparative genomics of anhydrobiosis in the tardigrade Hypsibius dujardini.</title>
        <authorList>
            <person name="Yoshida Y."/>
            <person name="Koutsovoulos G."/>
            <person name="Laetsch D."/>
            <person name="Stevens L."/>
            <person name="Kumar S."/>
            <person name="Horikawa D."/>
            <person name="Ishino K."/>
            <person name="Komine S."/>
            <person name="Tomita M."/>
            <person name="Blaxter M."/>
            <person name="Arakawa K."/>
        </authorList>
    </citation>
    <scope>NUCLEOTIDE SEQUENCE [LARGE SCALE GENOMIC DNA]</scope>
    <source>
        <strain evidence="5">Z151</strain>
    </source>
</reference>
<evidence type="ECO:0000313" key="4">
    <source>
        <dbReference type="EMBL" id="OQV13263.1"/>
    </source>
</evidence>
<dbReference type="Proteomes" id="UP000192578">
    <property type="component" value="Unassembled WGS sequence"/>
</dbReference>
<dbReference type="InterPro" id="IPR031424">
    <property type="entry name" value="QVR-like"/>
</dbReference>
<keyword evidence="5" id="KW-1185">Reference proteome</keyword>
<feature type="signal peptide" evidence="3">
    <location>
        <begin position="1"/>
        <end position="29"/>
    </location>
</feature>
<protein>
    <recommendedName>
        <fullName evidence="6">Protein sleepless</fullName>
    </recommendedName>
</protein>
<dbReference type="AlphaFoldDB" id="A0A1W0WDQ5"/>
<sequence>MTVMVRTLSSSLILTLLVLLTMLWDFAFAERRRCYECTSGVNDGCDDPARLIKWASPCPEGTQGCLKMKAPGSPLTRSCGNPYDSPVPIRDGCVNKPGVGIICSCSSGSLCNAAPTPSTTASPLSLCIQLGLTLTTLWIFQHFFLLPQRI</sequence>
<keyword evidence="2" id="KW-0325">Glycoprotein</keyword>
<comment type="caution">
    <text evidence="4">The sequence shown here is derived from an EMBL/GenBank/DDBJ whole genome shotgun (WGS) entry which is preliminary data.</text>
</comment>
<gene>
    <name evidence="4" type="ORF">BV898_12470</name>
</gene>